<dbReference type="CDD" id="cd02696">
    <property type="entry name" value="MurNAc-LAA"/>
    <property type="match status" value="1"/>
</dbReference>
<sequence>MFFLLTADTLPGSQQPSVPAPPAPPSAAPPAAIRPSLPALPPPPAMASVQPSFVVAIDAAHGGSDDGARIANGEIEKDITLALSARLRSALSARGITVLTIRESDIDVSSAQRAGIANHALAAACLVLHATSTGSGVHLFTSSLAPTTPTTGPVMLPWQSAQAAWITRSLRLSSEINSALGQAAIPVTLGSASIQPLDNLTCPAIAIEIAPLAASPANKALALSDPAYRQRILDALSAALLEWSTDWKQQP</sequence>
<feature type="region of interest" description="Disordered" evidence="4">
    <location>
        <begin position="12"/>
        <end position="39"/>
    </location>
</feature>
<feature type="compositionally biased region" description="Pro residues" evidence="4">
    <location>
        <begin position="18"/>
        <end position="28"/>
    </location>
</feature>
<organism evidence="6 7">
    <name type="scientific">Acidisarcina polymorpha</name>
    <dbReference type="NCBI Taxonomy" id="2211140"/>
    <lineage>
        <taxon>Bacteria</taxon>
        <taxon>Pseudomonadati</taxon>
        <taxon>Acidobacteriota</taxon>
        <taxon>Terriglobia</taxon>
        <taxon>Terriglobales</taxon>
        <taxon>Acidobacteriaceae</taxon>
        <taxon>Acidisarcina</taxon>
    </lineage>
</organism>
<comment type="catalytic activity">
    <reaction evidence="1">
        <text>Hydrolyzes the link between N-acetylmuramoyl residues and L-amino acid residues in certain cell-wall glycopeptides.</text>
        <dbReference type="EC" id="3.5.1.28"/>
    </reaction>
</comment>
<dbReference type="EC" id="3.5.1.28" evidence="2"/>
<dbReference type="Pfam" id="PF01520">
    <property type="entry name" value="Amidase_3"/>
    <property type="match status" value="1"/>
</dbReference>
<evidence type="ECO:0000313" key="6">
    <source>
        <dbReference type="EMBL" id="AXC09500.1"/>
    </source>
</evidence>
<proteinExistence type="predicted"/>
<gene>
    <name evidence="6" type="ORF">ACPOL_0113</name>
</gene>
<dbReference type="GO" id="GO:0008745">
    <property type="term" value="F:N-acetylmuramoyl-L-alanine amidase activity"/>
    <property type="evidence" value="ECO:0007669"/>
    <property type="project" value="UniProtKB-EC"/>
</dbReference>
<protein>
    <recommendedName>
        <fullName evidence="2">N-acetylmuramoyl-L-alanine amidase</fullName>
        <ecNumber evidence="2">3.5.1.28</ecNumber>
    </recommendedName>
</protein>
<evidence type="ECO:0000256" key="4">
    <source>
        <dbReference type="SAM" id="MobiDB-lite"/>
    </source>
</evidence>
<evidence type="ECO:0000256" key="3">
    <source>
        <dbReference type="ARBA" id="ARBA00022801"/>
    </source>
</evidence>
<accession>A0A2Z5FS05</accession>
<dbReference type="InterPro" id="IPR002508">
    <property type="entry name" value="MurNAc-LAA_cat"/>
</dbReference>
<dbReference type="InterPro" id="IPR050695">
    <property type="entry name" value="N-acetylmuramoyl_amidase_3"/>
</dbReference>
<dbReference type="KEGG" id="abas:ACPOL_0113"/>
<reference evidence="6 7" key="1">
    <citation type="journal article" date="2018" name="Front. Microbiol.">
        <title>Hydrolytic Capabilities as a Key to Environmental Success: Chitinolytic and Cellulolytic Acidobacteria From Acidic Sub-arctic Soils and Boreal Peatlands.</title>
        <authorList>
            <person name="Belova S.E."/>
            <person name="Ravin N.V."/>
            <person name="Pankratov T.A."/>
            <person name="Rakitin A.L."/>
            <person name="Ivanova A.A."/>
            <person name="Beletsky A.V."/>
            <person name="Mardanov A.V."/>
            <person name="Sinninghe Damste J.S."/>
            <person name="Dedysh S.N."/>
        </authorList>
    </citation>
    <scope>NUCLEOTIDE SEQUENCE [LARGE SCALE GENOMIC DNA]</scope>
    <source>
        <strain evidence="6 7">SBC82</strain>
    </source>
</reference>
<dbReference type="PANTHER" id="PTHR30404:SF0">
    <property type="entry name" value="N-ACETYLMURAMOYL-L-ALANINE AMIDASE AMIC"/>
    <property type="match status" value="1"/>
</dbReference>
<dbReference type="Proteomes" id="UP000253606">
    <property type="component" value="Chromosome"/>
</dbReference>
<evidence type="ECO:0000256" key="1">
    <source>
        <dbReference type="ARBA" id="ARBA00001561"/>
    </source>
</evidence>
<dbReference type="GO" id="GO:0009253">
    <property type="term" value="P:peptidoglycan catabolic process"/>
    <property type="evidence" value="ECO:0007669"/>
    <property type="project" value="InterPro"/>
</dbReference>
<dbReference type="Gene3D" id="3.40.630.40">
    <property type="entry name" value="Zn-dependent exopeptidases"/>
    <property type="match status" value="1"/>
</dbReference>
<dbReference type="SUPFAM" id="SSF53187">
    <property type="entry name" value="Zn-dependent exopeptidases"/>
    <property type="match status" value="1"/>
</dbReference>
<dbReference type="GO" id="GO:0030288">
    <property type="term" value="C:outer membrane-bounded periplasmic space"/>
    <property type="evidence" value="ECO:0007669"/>
    <property type="project" value="TreeGrafter"/>
</dbReference>
<keyword evidence="7" id="KW-1185">Reference proteome</keyword>
<dbReference type="EMBL" id="CP030840">
    <property type="protein sequence ID" value="AXC09500.1"/>
    <property type="molecule type" value="Genomic_DNA"/>
</dbReference>
<feature type="domain" description="MurNAc-LAA" evidence="5">
    <location>
        <begin position="55"/>
        <end position="240"/>
    </location>
</feature>
<evidence type="ECO:0000313" key="7">
    <source>
        <dbReference type="Proteomes" id="UP000253606"/>
    </source>
</evidence>
<keyword evidence="3 6" id="KW-0378">Hydrolase</keyword>
<dbReference type="PANTHER" id="PTHR30404">
    <property type="entry name" value="N-ACETYLMURAMOYL-L-ALANINE AMIDASE"/>
    <property type="match status" value="1"/>
</dbReference>
<evidence type="ECO:0000259" key="5">
    <source>
        <dbReference type="Pfam" id="PF01520"/>
    </source>
</evidence>
<dbReference type="AlphaFoldDB" id="A0A2Z5FS05"/>
<evidence type="ECO:0000256" key="2">
    <source>
        <dbReference type="ARBA" id="ARBA00011901"/>
    </source>
</evidence>
<name>A0A2Z5FS05_9BACT</name>